<evidence type="ECO:0000313" key="3">
    <source>
        <dbReference type="EMBL" id="TKK89496.1"/>
    </source>
</evidence>
<dbReference type="OrthoDB" id="1551204at2"/>
<dbReference type="Proteomes" id="UP000308705">
    <property type="component" value="Unassembled WGS sequence"/>
</dbReference>
<feature type="compositionally biased region" description="Basic and acidic residues" evidence="1">
    <location>
        <begin position="22"/>
        <end position="43"/>
    </location>
</feature>
<evidence type="ECO:0000256" key="1">
    <source>
        <dbReference type="SAM" id="MobiDB-lite"/>
    </source>
</evidence>
<evidence type="ECO:0000313" key="4">
    <source>
        <dbReference type="Proteomes" id="UP000308705"/>
    </source>
</evidence>
<sequence length="183" mass="21216">MANASWSVNAPRLRRKPVALTRRTDHSTNGSEAKRAVPERSEARSGSARGGALRQERERPGAKRRRVRDAKFTAVFDEVFTSLGARVIKTPVRAPRANAIAERWVGTVRRECTDQLLIYDEGHLRRVLQRYQRHYNQHRPHRSRDHRPPQPPHDRATPTDLDQVRLQRRQVLDGLINQYRRAA</sequence>
<gene>
    <name evidence="3" type="ORF">FDA94_08880</name>
</gene>
<dbReference type="InterPro" id="IPR001584">
    <property type="entry name" value="Integrase_cat-core"/>
</dbReference>
<dbReference type="GO" id="GO:0003676">
    <property type="term" value="F:nucleic acid binding"/>
    <property type="evidence" value="ECO:0007669"/>
    <property type="project" value="InterPro"/>
</dbReference>
<accession>A0A4U3MNB1</accession>
<dbReference type="Pfam" id="PF13683">
    <property type="entry name" value="rve_3"/>
    <property type="match status" value="1"/>
</dbReference>
<dbReference type="EMBL" id="SZQA01000006">
    <property type="protein sequence ID" value="TKK89496.1"/>
    <property type="molecule type" value="Genomic_DNA"/>
</dbReference>
<dbReference type="InterPro" id="IPR012337">
    <property type="entry name" value="RNaseH-like_sf"/>
</dbReference>
<dbReference type="GO" id="GO:0015074">
    <property type="term" value="P:DNA integration"/>
    <property type="evidence" value="ECO:0007669"/>
    <property type="project" value="InterPro"/>
</dbReference>
<reference evidence="3 4" key="1">
    <citation type="submission" date="2019-04" db="EMBL/GenBank/DDBJ databases">
        <title>Herbidospora sp. NEAU-GS14.nov., a novel actinomycete isolated from soil.</title>
        <authorList>
            <person name="Han L."/>
        </authorList>
    </citation>
    <scope>NUCLEOTIDE SEQUENCE [LARGE SCALE GENOMIC DNA]</scope>
    <source>
        <strain evidence="3 4">NEAU-GS14</strain>
    </source>
</reference>
<feature type="compositionally biased region" description="Basic residues" evidence="1">
    <location>
        <begin position="135"/>
        <end position="145"/>
    </location>
</feature>
<dbReference type="Gene3D" id="3.30.420.10">
    <property type="entry name" value="Ribonuclease H-like superfamily/Ribonuclease H"/>
    <property type="match status" value="1"/>
</dbReference>
<dbReference type="AlphaFoldDB" id="A0A4U3MNB1"/>
<feature type="domain" description="Integrase catalytic" evidence="2">
    <location>
        <begin position="88"/>
        <end position="149"/>
    </location>
</feature>
<feature type="region of interest" description="Disordered" evidence="1">
    <location>
        <begin position="135"/>
        <end position="163"/>
    </location>
</feature>
<comment type="caution">
    <text evidence="3">The sequence shown here is derived from an EMBL/GenBank/DDBJ whole genome shotgun (WGS) entry which is preliminary data.</text>
</comment>
<dbReference type="InterPro" id="IPR036397">
    <property type="entry name" value="RNaseH_sf"/>
</dbReference>
<evidence type="ECO:0000259" key="2">
    <source>
        <dbReference type="Pfam" id="PF13683"/>
    </source>
</evidence>
<protein>
    <submittedName>
        <fullName evidence="3">Transposase</fullName>
    </submittedName>
</protein>
<proteinExistence type="predicted"/>
<dbReference type="SUPFAM" id="SSF53098">
    <property type="entry name" value="Ribonuclease H-like"/>
    <property type="match status" value="1"/>
</dbReference>
<organism evidence="3 4">
    <name type="scientific">Herbidospora galbida</name>
    <dbReference type="NCBI Taxonomy" id="2575442"/>
    <lineage>
        <taxon>Bacteria</taxon>
        <taxon>Bacillati</taxon>
        <taxon>Actinomycetota</taxon>
        <taxon>Actinomycetes</taxon>
        <taxon>Streptosporangiales</taxon>
        <taxon>Streptosporangiaceae</taxon>
        <taxon>Herbidospora</taxon>
    </lineage>
</organism>
<keyword evidence="4" id="KW-1185">Reference proteome</keyword>
<feature type="region of interest" description="Disordered" evidence="1">
    <location>
        <begin position="1"/>
        <end position="67"/>
    </location>
</feature>
<name>A0A4U3MNB1_9ACTN</name>
<feature type="compositionally biased region" description="Basic and acidic residues" evidence="1">
    <location>
        <begin position="146"/>
        <end position="163"/>
    </location>
</feature>